<comment type="caution">
    <text evidence="2">The sequence shown here is derived from an EMBL/GenBank/DDBJ whole genome shotgun (WGS) entry which is preliminary data.</text>
</comment>
<dbReference type="Proteomes" id="UP001286313">
    <property type="component" value="Unassembled WGS sequence"/>
</dbReference>
<proteinExistence type="predicted"/>
<accession>A0AAE1GMZ3</accession>
<sequence>MLKQHHEREQSAAVGAVVTSPDPAITPDSDVHPSPAAVPDNIILPCSLNSGDSLQQNQALMNDLEAKLSHLPPEERKELAALIKEFQPVFRNTLAELMWT</sequence>
<keyword evidence="3" id="KW-1185">Reference proteome</keyword>
<evidence type="ECO:0000313" key="3">
    <source>
        <dbReference type="Proteomes" id="UP001286313"/>
    </source>
</evidence>
<evidence type="ECO:0000256" key="1">
    <source>
        <dbReference type="SAM" id="MobiDB-lite"/>
    </source>
</evidence>
<feature type="compositionally biased region" description="Basic and acidic residues" evidence="1">
    <location>
        <begin position="1"/>
        <end position="10"/>
    </location>
</feature>
<protein>
    <submittedName>
        <fullName evidence="2">Uncharacterized protein</fullName>
    </submittedName>
</protein>
<evidence type="ECO:0000313" key="2">
    <source>
        <dbReference type="EMBL" id="KAK3895695.1"/>
    </source>
</evidence>
<feature type="region of interest" description="Disordered" evidence="1">
    <location>
        <begin position="1"/>
        <end position="37"/>
    </location>
</feature>
<organism evidence="2 3">
    <name type="scientific">Petrolisthes cinctipes</name>
    <name type="common">Flat porcelain crab</name>
    <dbReference type="NCBI Taxonomy" id="88211"/>
    <lineage>
        <taxon>Eukaryota</taxon>
        <taxon>Metazoa</taxon>
        <taxon>Ecdysozoa</taxon>
        <taxon>Arthropoda</taxon>
        <taxon>Crustacea</taxon>
        <taxon>Multicrustacea</taxon>
        <taxon>Malacostraca</taxon>
        <taxon>Eumalacostraca</taxon>
        <taxon>Eucarida</taxon>
        <taxon>Decapoda</taxon>
        <taxon>Pleocyemata</taxon>
        <taxon>Anomura</taxon>
        <taxon>Galatheoidea</taxon>
        <taxon>Porcellanidae</taxon>
        <taxon>Petrolisthes</taxon>
    </lineage>
</organism>
<reference evidence="2" key="1">
    <citation type="submission" date="2023-10" db="EMBL/GenBank/DDBJ databases">
        <title>Genome assemblies of two species of porcelain crab, Petrolisthes cinctipes and Petrolisthes manimaculis (Anomura: Porcellanidae).</title>
        <authorList>
            <person name="Angst P."/>
        </authorList>
    </citation>
    <scope>NUCLEOTIDE SEQUENCE</scope>
    <source>
        <strain evidence="2">PB745_01</strain>
        <tissue evidence="2">Gill</tissue>
    </source>
</reference>
<dbReference type="AlphaFoldDB" id="A0AAE1GMZ3"/>
<name>A0AAE1GMZ3_PETCI</name>
<gene>
    <name evidence="2" type="ORF">Pcinc_000618</name>
</gene>
<dbReference type="EMBL" id="JAWQEG010000033">
    <property type="protein sequence ID" value="KAK3895695.1"/>
    <property type="molecule type" value="Genomic_DNA"/>
</dbReference>